<proteinExistence type="predicted"/>
<feature type="region of interest" description="Disordered" evidence="9">
    <location>
        <begin position="171"/>
        <end position="227"/>
    </location>
</feature>
<feature type="domain" description="Helicase ATP-binding" evidence="11">
    <location>
        <begin position="433"/>
        <end position="591"/>
    </location>
</feature>
<evidence type="ECO:0000256" key="6">
    <source>
        <dbReference type="ARBA" id="ARBA00022840"/>
    </source>
</evidence>
<dbReference type="PROSITE" id="PS50011">
    <property type="entry name" value="PROTEIN_KINASE_DOM"/>
    <property type="match status" value="1"/>
</dbReference>
<dbReference type="InterPro" id="IPR008271">
    <property type="entry name" value="Ser/Thr_kinase_AS"/>
</dbReference>
<evidence type="ECO:0000256" key="8">
    <source>
        <dbReference type="ARBA" id="ARBA00048679"/>
    </source>
</evidence>
<organism evidence="12 13">
    <name type="scientific">Durusdinium trenchii</name>
    <dbReference type="NCBI Taxonomy" id="1381693"/>
    <lineage>
        <taxon>Eukaryota</taxon>
        <taxon>Sar</taxon>
        <taxon>Alveolata</taxon>
        <taxon>Dinophyceae</taxon>
        <taxon>Suessiales</taxon>
        <taxon>Symbiodiniaceae</taxon>
        <taxon>Durusdinium</taxon>
    </lineage>
</organism>
<feature type="compositionally biased region" description="Basic and acidic residues" evidence="9">
    <location>
        <begin position="605"/>
        <end position="616"/>
    </location>
</feature>
<evidence type="ECO:0000259" key="10">
    <source>
        <dbReference type="PROSITE" id="PS50011"/>
    </source>
</evidence>
<sequence>MKVQKSAPHYTEAAYDEIELLAEAAKRSKDVNWEETQKGPLKELFPEKNNEGFTGVVQLIDYFEHFGINGKHVCMVFETMGPNVLALIKRYNFKGIPLDIVRKVTTHTLIGLDYLHRICGIIHTDLKPENVLVGCPRGVPVNKTGIPLVGNIDPSMRLGIEVAEMEDYMKKGGKKKDKDKKFHDEGTDEVGEEEVPDPTQTAPPNDEKPFLKPSRSDPTLLSSYGDDSIAMNRPLYNHASSLMKAVPPGVPVPAPMPPSSSPDGAKPDCIDEKLLEEVLNLDLFDHDGVTYKVADLGNACWVERHFSDDIQTRQYRSPETIINAGYDTSADIWSLACMVFELATGDYLFDPKASDEYPRDEDHLALFIELLGPMPKDLISRGRRSTTYFNRRGELRHIKSLRYWPLAEVLLQKYHMHAIEARSLASFLLPMLLGCEGLGLNMVVSLKTGAGKTLVAVKVIDHFLEKEERHVLFVVPTKALVSQQEMERWDKGRWDECLRKNRLLVGTPEVFRRALDQGDLADDSYLRAEQLSLIVLDECHQARGESPMANLMRLVSNAKEKPQPRVLGLTASFFCGNMKRKRDAEKAKMESEMQGKGRSSLVGFSDHENEGGRRCEQSCSSYKHVKIAS</sequence>
<evidence type="ECO:0000256" key="5">
    <source>
        <dbReference type="ARBA" id="ARBA00022777"/>
    </source>
</evidence>
<dbReference type="Gene3D" id="3.30.200.20">
    <property type="entry name" value="Phosphorylase Kinase, domain 1"/>
    <property type="match status" value="1"/>
</dbReference>
<dbReference type="PROSITE" id="PS51192">
    <property type="entry name" value="HELICASE_ATP_BIND_1"/>
    <property type="match status" value="1"/>
</dbReference>
<dbReference type="PANTHER" id="PTHR47634:SF9">
    <property type="entry name" value="PROTEIN KINASE DOMAIN-CONTAINING PROTEIN-RELATED"/>
    <property type="match status" value="1"/>
</dbReference>
<evidence type="ECO:0000256" key="1">
    <source>
        <dbReference type="ARBA" id="ARBA00012513"/>
    </source>
</evidence>
<keyword evidence="6" id="KW-0067">ATP-binding</keyword>
<dbReference type="Pfam" id="PF04851">
    <property type="entry name" value="ResIII"/>
    <property type="match status" value="1"/>
</dbReference>
<dbReference type="EC" id="2.7.11.1" evidence="1"/>
<feature type="region of interest" description="Disordered" evidence="9">
    <location>
        <begin position="584"/>
        <end position="629"/>
    </location>
</feature>
<dbReference type="InterPro" id="IPR014001">
    <property type="entry name" value="Helicase_ATP-bd"/>
</dbReference>
<keyword evidence="13" id="KW-1185">Reference proteome</keyword>
<dbReference type="Pfam" id="PF00069">
    <property type="entry name" value="Pkinase"/>
    <property type="match status" value="2"/>
</dbReference>
<reference evidence="12 13" key="1">
    <citation type="submission" date="2024-02" db="EMBL/GenBank/DDBJ databases">
        <authorList>
            <person name="Chen Y."/>
            <person name="Shah S."/>
            <person name="Dougan E. K."/>
            <person name="Thang M."/>
            <person name="Chan C."/>
        </authorList>
    </citation>
    <scope>NUCLEOTIDE SEQUENCE [LARGE SCALE GENOMIC DNA]</scope>
</reference>
<dbReference type="SUPFAM" id="SSF52540">
    <property type="entry name" value="P-loop containing nucleoside triphosphate hydrolases"/>
    <property type="match status" value="1"/>
</dbReference>
<accession>A0ABP0QPQ5</accession>
<evidence type="ECO:0000313" key="12">
    <source>
        <dbReference type="EMBL" id="CAK9090273.1"/>
    </source>
</evidence>
<dbReference type="InterPro" id="IPR051334">
    <property type="entry name" value="SRPK"/>
</dbReference>
<dbReference type="InterPro" id="IPR027417">
    <property type="entry name" value="P-loop_NTPase"/>
</dbReference>
<evidence type="ECO:0000256" key="2">
    <source>
        <dbReference type="ARBA" id="ARBA00022527"/>
    </source>
</evidence>
<evidence type="ECO:0000256" key="4">
    <source>
        <dbReference type="ARBA" id="ARBA00022741"/>
    </source>
</evidence>
<evidence type="ECO:0000313" key="13">
    <source>
        <dbReference type="Proteomes" id="UP001642484"/>
    </source>
</evidence>
<dbReference type="Proteomes" id="UP001642484">
    <property type="component" value="Unassembled WGS sequence"/>
</dbReference>
<evidence type="ECO:0000256" key="7">
    <source>
        <dbReference type="ARBA" id="ARBA00047899"/>
    </source>
</evidence>
<dbReference type="SUPFAM" id="SSF56112">
    <property type="entry name" value="Protein kinase-like (PK-like)"/>
    <property type="match status" value="1"/>
</dbReference>
<dbReference type="SMART" id="SM00487">
    <property type="entry name" value="DEXDc"/>
    <property type="match status" value="1"/>
</dbReference>
<keyword evidence="5" id="KW-0418">Kinase</keyword>
<dbReference type="InterPro" id="IPR006935">
    <property type="entry name" value="Helicase/UvrB_N"/>
</dbReference>
<gene>
    <name evidence="12" type="ORF">CCMP2556_LOCUS43390</name>
</gene>
<keyword evidence="3" id="KW-0808">Transferase</keyword>
<dbReference type="EMBL" id="CAXAMN010024818">
    <property type="protein sequence ID" value="CAK9090273.1"/>
    <property type="molecule type" value="Genomic_DNA"/>
</dbReference>
<comment type="catalytic activity">
    <reaction evidence="7">
        <text>L-threonyl-[protein] + ATP = O-phospho-L-threonyl-[protein] + ADP + H(+)</text>
        <dbReference type="Rhea" id="RHEA:46608"/>
        <dbReference type="Rhea" id="RHEA-COMP:11060"/>
        <dbReference type="Rhea" id="RHEA-COMP:11605"/>
        <dbReference type="ChEBI" id="CHEBI:15378"/>
        <dbReference type="ChEBI" id="CHEBI:30013"/>
        <dbReference type="ChEBI" id="CHEBI:30616"/>
        <dbReference type="ChEBI" id="CHEBI:61977"/>
        <dbReference type="ChEBI" id="CHEBI:456216"/>
        <dbReference type="EC" id="2.7.11.1"/>
    </reaction>
</comment>
<protein>
    <recommendedName>
        <fullName evidence="1">non-specific serine/threonine protein kinase</fullName>
        <ecNumber evidence="1">2.7.11.1</ecNumber>
    </recommendedName>
</protein>
<comment type="catalytic activity">
    <reaction evidence="8">
        <text>L-seryl-[protein] + ATP = O-phospho-L-seryl-[protein] + ADP + H(+)</text>
        <dbReference type="Rhea" id="RHEA:17989"/>
        <dbReference type="Rhea" id="RHEA-COMP:9863"/>
        <dbReference type="Rhea" id="RHEA-COMP:11604"/>
        <dbReference type="ChEBI" id="CHEBI:15378"/>
        <dbReference type="ChEBI" id="CHEBI:29999"/>
        <dbReference type="ChEBI" id="CHEBI:30616"/>
        <dbReference type="ChEBI" id="CHEBI:83421"/>
        <dbReference type="ChEBI" id="CHEBI:456216"/>
        <dbReference type="EC" id="2.7.11.1"/>
    </reaction>
</comment>
<feature type="compositionally biased region" description="Basic and acidic residues" evidence="9">
    <location>
        <begin position="584"/>
        <end position="595"/>
    </location>
</feature>
<dbReference type="PANTHER" id="PTHR47634">
    <property type="entry name" value="PROTEIN KINASE DOMAIN-CONTAINING PROTEIN-RELATED"/>
    <property type="match status" value="1"/>
</dbReference>
<evidence type="ECO:0000256" key="9">
    <source>
        <dbReference type="SAM" id="MobiDB-lite"/>
    </source>
</evidence>
<evidence type="ECO:0000259" key="11">
    <source>
        <dbReference type="PROSITE" id="PS51192"/>
    </source>
</evidence>
<dbReference type="InterPro" id="IPR000719">
    <property type="entry name" value="Prot_kinase_dom"/>
</dbReference>
<feature type="compositionally biased region" description="Acidic residues" evidence="9">
    <location>
        <begin position="186"/>
        <end position="196"/>
    </location>
</feature>
<name>A0ABP0QPQ5_9DINO</name>
<feature type="domain" description="Protein kinase" evidence="10">
    <location>
        <begin position="1"/>
        <end position="432"/>
    </location>
</feature>
<dbReference type="PROSITE" id="PS00108">
    <property type="entry name" value="PROTEIN_KINASE_ST"/>
    <property type="match status" value="1"/>
</dbReference>
<dbReference type="Gene3D" id="1.10.510.10">
    <property type="entry name" value="Transferase(Phosphotransferase) domain 1"/>
    <property type="match status" value="1"/>
</dbReference>
<evidence type="ECO:0000256" key="3">
    <source>
        <dbReference type="ARBA" id="ARBA00022679"/>
    </source>
</evidence>
<comment type="caution">
    <text evidence="12">The sequence shown here is derived from an EMBL/GenBank/DDBJ whole genome shotgun (WGS) entry which is preliminary data.</text>
</comment>
<dbReference type="SMART" id="SM00220">
    <property type="entry name" value="S_TKc"/>
    <property type="match status" value="1"/>
</dbReference>
<dbReference type="InterPro" id="IPR011009">
    <property type="entry name" value="Kinase-like_dom_sf"/>
</dbReference>
<keyword evidence="2" id="KW-0723">Serine/threonine-protein kinase</keyword>
<dbReference type="Gene3D" id="3.40.50.300">
    <property type="entry name" value="P-loop containing nucleotide triphosphate hydrolases"/>
    <property type="match status" value="1"/>
</dbReference>
<keyword evidence="4" id="KW-0547">Nucleotide-binding</keyword>